<dbReference type="RefSeq" id="WP_205043908.1">
    <property type="nucleotide sequence ID" value="NZ_CAJVAX010000019.1"/>
</dbReference>
<evidence type="ECO:0000313" key="3">
    <source>
        <dbReference type="Proteomes" id="UP001153328"/>
    </source>
</evidence>
<protein>
    <submittedName>
        <fullName evidence="2">Uncharacterized protein</fullName>
    </submittedName>
</protein>
<proteinExistence type="predicted"/>
<dbReference type="AlphaFoldDB" id="A0A9W4H470"/>
<keyword evidence="3" id="KW-1185">Reference proteome</keyword>
<accession>A0A9W4H470</accession>
<sequence length="149" mass="15295">MNISVRRRGISLLASAALMAGGALAAGAGSAAAATPDAGPRVVSPHAVSTWDVYYNSTYRGTFQWSADPSGSNPGDAMRVTDDAADGFGIEADLDTGSSIRVATTAGHDSPYTSAWATGDLPEGKQYTVYIYLVSGGQYYLASTTTVTS</sequence>
<dbReference type="EMBL" id="CAJVAX010000019">
    <property type="protein sequence ID" value="CAG7649533.1"/>
    <property type="molecule type" value="Genomic_DNA"/>
</dbReference>
<evidence type="ECO:0000313" key="2">
    <source>
        <dbReference type="EMBL" id="CAG7649533.1"/>
    </source>
</evidence>
<gene>
    <name evidence="2" type="ORF">SBRY_50120</name>
</gene>
<organism evidence="2 3">
    <name type="scientific">Actinacidiphila bryophytorum</name>
    <dbReference type="NCBI Taxonomy" id="1436133"/>
    <lineage>
        <taxon>Bacteria</taxon>
        <taxon>Bacillati</taxon>
        <taxon>Actinomycetota</taxon>
        <taxon>Actinomycetes</taxon>
        <taxon>Kitasatosporales</taxon>
        <taxon>Streptomycetaceae</taxon>
        <taxon>Actinacidiphila</taxon>
    </lineage>
</organism>
<reference evidence="2" key="1">
    <citation type="submission" date="2021-06" db="EMBL/GenBank/DDBJ databases">
        <authorList>
            <person name="Arsene-Ploetze F."/>
        </authorList>
    </citation>
    <scope>NUCLEOTIDE SEQUENCE</scope>
    <source>
        <strain evidence="2">SBRY1</strain>
    </source>
</reference>
<feature type="chain" id="PRO_5040929829" evidence="1">
    <location>
        <begin position="26"/>
        <end position="149"/>
    </location>
</feature>
<feature type="signal peptide" evidence="1">
    <location>
        <begin position="1"/>
        <end position="25"/>
    </location>
</feature>
<name>A0A9W4H470_9ACTN</name>
<dbReference type="Proteomes" id="UP001153328">
    <property type="component" value="Unassembled WGS sequence"/>
</dbReference>
<comment type="caution">
    <text evidence="2">The sequence shown here is derived from an EMBL/GenBank/DDBJ whole genome shotgun (WGS) entry which is preliminary data.</text>
</comment>
<evidence type="ECO:0000256" key="1">
    <source>
        <dbReference type="SAM" id="SignalP"/>
    </source>
</evidence>
<keyword evidence="1" id="KW-0732">Signal</keyword>